<comment type="caution">
    <text evidence="1">The sequence shown here is derived from an EMBL/GenBank/DDBJ whole genome shotgun (WGS) entry which is preliminary data.</text>
</comment>
<dbReference type="Proteomes" id="UP001489719">
    <property type="component" value="Unassembled WGS sequence"/>
</dbReference>
<evidence type="ECO:0000313" key="2">
    <source>
        <dbReference type="Proteomes" id="UP001489719"/>
    </source>
</evidence>
<dbReference type="EMBL" id="MU970057">
    <property type="protein sequence ID" value="KAK9323787.1"/>
    <property type="molecule type" value="Genomic_DNA"/>
</dbReference>
<keyword evidence="2" id="KW-1185">Reference proteome</keyword>
<gene>
    <name evidence="1" type="ORF">V1517DRAFT_257446</name>
</gene>
<reference evidence="2" key="1">
    <citation type="journal article" date="2024" name="Front. Bioeng. Biotechnol.">
        <title>Genome-scale model development and genomic sequencing of the oleaginous clade Lipomyces.</title>
        <authorList>
            <person name="Czajka J.J."/>
            <person name="Han Y."/>
            <person name="Kim J."/>
            <person name="Mondo S.J."/>
            <person name="Hofstad B.A."/>
            <person name="Robles A."/>
            <person name="Haridas S."/>
            <person name="Riley R."/>
            <person name="LaButti K."/>
            <person name="Pangilinan J."/>
            <person name="Andreopoulos W."/>
            <person name="Lipzen A."/>
            <person name="Yan J."/>
            <person name="Wang M."/>
            <person name="Ng V."/>
            <person name="Grigoriev I.V."/>
            <person name="Spatafora J.W."/>
            <person name="Magnuson J.K."/>
            <person name="Baker S.E."/>
            <person name="Pomraning K.R."/>
        </authorList>
    </citation>
    <scope>NUCLEOTIDE SEQUENCE [LARGE SCALE GENOMIC DNA]</scope>
    <source>
        <strain evidence="2">CBS 10300</strain>
    </source>
</reference>
<organism evidence="1 2">
    <name type="scientific">Lipomyces orientalis</name>
    <dbReference type="NCBI Taxonomy" id="1233043"/>
    <lineage>
        <taxon>Eukaryota</taxon>
        <taxon>Fungi</taxon>
        <taxon>Dikarya</taxon>
        <taxon>Ascomycota</taxon>
        <taxon>Saccharomycotina</taxon>
        <taxon>Lipomycetes</taxon>
        <taxon>Lipomycetales</taxon>
        <taxon>Lipomycetaceae</taxon>
        <taxon>Lipomyces</taxon>
    </lineage>
</organism>
<protein>
    <submittedName>
        <fullName evidence="1">Uncharacterized protein</fullName>
    </submittedName>
</protein>
<proteinExistence type="predicted"/>
<sequence>MTELDNSRKTLPETLITILEPYEVPLAFDYHNRTIDVRPIATALLLWGYDPDSLARDLWKRTTDSQQKIEKLRKLLKPYDSSMVLPSPESGFVPRRPRTWQDVQSKFLQTDDLRASVIGWTRDFYLDLLLTIMAPSHTPTPSDRNTTTRNQATFRRKLFDRDGAVSLVGKVLDDEQSSPPPPGTTYFSELPIQGAHIIPFSANSHPELRKALTIFAGESVEALLTGSQIHDPSNGLLLDVLCHQSFGKFRFGIECRDKIYRLRKLYPPIKLPPMLAHHDDGDVLLFGWKSHLVPCPSALLCNIHLAIGYVLRESRASPMIWAILDDEEEFNSGNTDGDYWQVAGASHLERKLRGLALTNYSDMYGPDEEGRLVTDNHVMTTE</sequence>
<accession>A0ACC3TSD6</accession>
<name>A0ACC3TSD6_9ASCO</name>
<evidence type="ECO:0000313" key="1">
    <source>
        <dbReference type="EMBL" id="KAK9323787.1"/>
    </source>
</evidence>